<dbReference type="PROSITE" id="PS51462">
    <property type="entry name" value="NUDIX"/>
    <property type="match status" value="1"/>
</dbReference>
<name>A0ABP4W8E5_9ACTN</name>
<evidence type="ECO:0000313" key="6">
    <source>
        <dbReference type="EMBL" id="GAA1749119.1"/>
    </source>
</evidence>
<dbReference type="PANTHER" id="PTHR43046:SF16">
    <property type="entry name" value="ADP-RIBOSE PYROPHOSPHATASE YJHB-RELATED"/>
    <property type="match status" value="1"/>
</dbReference>
<gene>
    <name evidence="6" type="ORF">GCM10009681_20390</name>
</gene>
<reference evidence="7" key="1">
    <citation type="journal article" date="2019" name="Int. J. Syst. Evol. Microbiol.">
        <title>The Global Catalogue of Microorganisms (GCM) 10K type strain sequencing project: providing services to taxonomists for standard genome sequencing and annotation.</title>
        <authorList>
            <consortium name="The Broad Institute Genomics Platform"/>
            <consortium name="The Broad Institute Genome Sequencing Center for Infectious Disease"/>
            <person name="Wu L."/>
            <person name="Ma J."/>
        </authorList>
    </citation>
    <scope>NUCLEOTIDE SEQUENCE [LARGE SCALE GENOMIC DNA]</scope>
    <source>
        <strain evidence="7">JCM 13249</strain>
    </source>
</reference>
<evidence type="ECO:0000256" key="2">
    <source>
        <dbReference type="ARBA" id="ARBA00005582"/>
    </source>
</evidence>
<evidence type="ECO:0000256" key="3">
    <source>
        <dbReference type="ARBA" id="ARBA00022801"/>
    </source>
</evidence>
<comment type="caution">
    <text evidence="6">The sequence shown here is derived from an EMBL/GenBank/DDBJ whole genome shotgun (WGS) entry which is preliminary data.</text>
</comment>
<keyword evidence="3 4" id="KW-0378">Hydrolase</keyword>
<comment type="similarity">
    <text evidence="2 4">Belongs to the Nudix hydrolase family.</text>
</comment>
<proteinExistence type="inferred from homology"/>
<keyword evidence="7" id="KW-1185">Reference proteome</keyword>
<evidence type="ECO:0000259" key="5">
    <source>
        <dbReference type="PROSITE" id="PS51462"/>
    </source>
</evidence>
<protein>
    <submittedName>
        <fullName evidence="6">NUDIX domain-containing protein</fullName>
    </submittedName>
</protein>
<dbReference type="InterPro" id="IPR000086">
    <property type="entry name" value="NUDIX_hydrolase_dom"/>
</dbReference>
<dbReference type="InterPro" id="IPR020084">
    <property type="entry name" value="NUDIX_hydrolase_CS"/>
</dbReference>
<dbReference type="RefSeq" id="WP_344079279.1">
    <property type="nucleotide sequence ID" value="NZ_BAAALS010000008.1"/>
</dbReference>
<dbReference type="Gene3D" id="3.90.79.10">
    <property type="entry name" value="Nucleoside Triphosphate Pyrophosphohydrolase"/>
    <property type="match status" value="1"/>
</dbReference>
<feature type="domain" description="Nudix hydrolase" evidence="5">
    <location>
        <begin position="23"/>
        <end position="154"/>
    </location>
</feature>
<dbReference type="PRINTS" id="PR00502">
    <property type="entry name" value="NUDIXFAMILY"/>
</dbReference>
<organism evidence="6 7">
    <name type="scientific">Luedemannella helvata</name>
    <dbReference type="NCBI Taxonomy" id="349315"/>
    <lineage>
        <taxon>Bacteria</taxon>
        <taxon>Bacillati</taxon>
        <taxon>Actinomycetota</taxon>
        <taxon>Actinomycetes</taxon>
        <taxon>Micromonosporales</taxon>
        <taxon>Micromonosporaceae</taxon>
        <taxon>Luedemannella</taxon>
    </lineage>
</organism>
<comment type="cofactor">
    <cofactor evidence="1">
        <name>Mg(2+)</name>
        <dbReference type="ChEBI" id="CHEBI:18420"/>
    </cofactor>
</comment>
<dbReference type="PANTHER" id="PTHR43046">
    <property type="entry name" value="GDP-MANNOSE MANNOSYL HYDROLASE"/>
    <property type="match status" value="1"/>
</dbReference>
<evidence type="ECO:0000313" key="7">
    <source>
        <dbReference type="Proteomes" id="UP001500655"/>
    </source>
</evidence>
<evidence type="ECO:0000256" key="1">
    <source>
        <dbReference type="ARBA" id="ARBA00001946"/>
    </source>
</evidence>
<evidence type="ECO:0000256" key="4">
    <source>
        <dbReference type="RuleBase" id="RU003476"/>
    </source>
</evidence>
<dbReference type="Pfam" id="PF00293">
    <property type="entry name" value="NUDIX"/>
    <property type="match status" value="1"/>
</dbReference>
<dbReference type="InterPro" id="IPR020476">
    <property type="entry name" value="Nudix_hydrolase"/>
</dbReference>
<dbReference type="Proteomes" id="UP001500655">
    <property type="component" value="Unassembled WGS sequence"/>
</dbReference>
<accession>A0ABP4W8E5</accession>
<dbReference type="SUPFAM" id="SSF55811">
    <property type="entry name" value="Nudix"/>
    <property type="match status" value="1"/>
</dbReference>
<dbReference type="PROSITE" id="PS00893">
    <property type="entry name" value="NUDIX_BOX"/>
    <property type="match status" value="1"/>
</dbReference>
<dbReference type="EMBL" id="BAAALS010000008">
    <property type="protein sequence ID" value="GAA1749119.1"/>
    <property type="molecule type" value="Genomic_DNA"/>
</dbReference>
<sequence length="164" mass="18084">MASISWADSYLGQLRAIAGERILMFVGARAIVRDEAGRVLLIKRSDNGYWSLPAGAMELGESIAQCAVREVREETGLVAEEVEPFALYTGVEYTTTNQWGHTYQLHVTAFRVPRWSGELVRVTDETTDAVFHDPAELPSPLSKTVQEALADLATFEATGRLVVK</sequence>
<dbReference type="InterPro" id="IPR015797">
    <property type="entry name" value="NUDIX_hydrolase-like_dom_sf"/>
</dbReference>